<evidence type="ECO:0000256" key="1">
    <source>
        <dbReference type="SAM" id="MobiDB-lite"/>
    </source>
</evidence>
<accession>A0AAF3F554</accession>
<feature type="region of interest" description="Disordered" evidence="1">
    <location>
        <begin position="67"/>
        <end position="97"/>
    </location>
</feature>
<evidence type="ECO:0000313" key="3">
    <source>
        <dbReference type="WBParaSite" id="MBELARI_LOCUS2174"/>
    </source>
</evidence>
<feature type="compositionally biased region" description="Basic and acidic residues" evidence="1">
    <location>
        <begin position="86"/>
        <end position="97"/>
    </location>
</feature>
<dbReference type="WBParaSite" id="MBELARI_LOCUS2174">
    <property type="protein sequence ID" value="MBELARI_LOCUS2174"/>
    <property type="gene ID" value="MBELARI_LOCUS2174"/>
</dbReference>
<sequence>MSHQRRVPEFGLNSTSMSDLLSPALSNAVFEVLHEKMRSLLENDMSLMQQLVSLSDKVNELKVGMRRARSERKLSGGNSSEDEEEARLRSEVREIQI</sequence>
<reference evidence="3" key="1">
    <citation type="submission" date="2024-02" db="UniProtKB">
        <authorList>
            <consortium name="WormBaseParasite"/>
        </authorList>
    </citation>
    <scope>IDENTIFICATION</scope>
</reference>
<dbReference type="Proteomes" id="UP000887575">
    <property type="component" value="Unassembled WGS sequence"/>
</dbReference>
<name>A0AAF3F554_9BILA</name>
<keyword evidence="2" id="KW-1185">Reference proteome</keyword>
<protein>
    <submittedName>
        <fullName evidence="3">Uncharacterized protein</fullName>
    </submittedName>
</protein>
<organism evidence="2 3">
    <name type="scientific">Mesorhabditis belari</name>
    <dbReference type="NCBI Taxonomy" id="2138241"/>
    <lineage>
        <taxon>Eukaryota</taxon>
        <taxon>Metazoa</taxon>
        <taxon>Ecdysozoa</taxon>
        <taxon>Nematoda</taxon>
        <taxon>Chromadorea</taxon>
        <taxon>Rhabditida</taxon>
        <taxon>Rhabditina</taxon>
        <taxon>Rhabditomorpha</taxon>
        <taxon>Rhabditoidea</taxon>
        <taxon>Rhabditidae</taxon>
        <taxon>Mesorhabditinae</taxon>
        <taxon>Mesorhabditis</taxon>
    </lineage>
</organism>
<dbReference type="AlphaFoldDB" id="A0AAF3F554"/>
<proteinExistence type="predicted"/>
<evidence type="ECO:0000313" key="2">
    <source>
        <dbReference type="Proteomes" id="UP000887575"/>
    </source>
</evidence>